<evidence type="ECO:0000313" key="2">
    <source>
        <dbReference type="EMBL" id="CAH2259304.1"/>
    </source>
</evidence>
<evidence type="ECO:0000256" key="1">
    <source>
        <dbReference type="SAM" id="MobiDB-lite"/>
    </source>
</evidence>
<dbReference type="AlphaFoldDB" id="A0A8S4SEI7"/>
<keyword evidence="3" id="KW-1185">Reference proteome</keyword>
<reference evidence="2" key="1">
    <citation type="submission" date="2022-03" db="EMBL/GenBank/DDBJ databases">
        <authorList>
            <person name="Lindestad O."/>
        </authorList>
    </citation>
    <scope>NUCLEOTIDE SEQUENCE</scope>
</reference>
<feature type="region of interest" description="Disordered" evidence="1">
    <location>
        <begin position="30"/>
        <end position="52"/>
    </location>
</feature>
<proteinExistence type="predicted"/>
<name>A0A8S4SEI7_9NEOP</name>
<dbReference type="Proteomes" id="UP000838756">
    <property type="component" value="Unassembled WGS sequence"/>
</dbReference>
<comment type="caution">
    <text evidence="2">The sequence shown here is derived from an EMBL/GenBank/DDBJ whole genome shotgun (WGS) entry which is preliminary data.</text>
</comment>
<protein>
    <submittedName>
        <fullName evidence="2">Jg10041 protein</fullName>
    </submittedName>
</protein>
<dbReference type="OrthoDB" id="7482431at2759"/>
<dbReference type="EMBL" id="CAKXAJ010026152">
    <property type="protein sequence ID" value="CAH2259304.1"/>
    <property type="molecule type" value="Genomic_DNA"/>
</dbReference>
<sequence length="92" mass="10204">MRLFACKNRVGRKANGDTALKIELSLRARRSDAAGRRRQTCPAHPRPSRVSPIFPKRHLVIPQTVADNNCSLGDKDIMVSVEIPSKALCLIL</sequence>
<gene>
    <name evidence="2" type="primary">jg10041</name>
    <name evidence="2" type="ORF">PAEG_LOCUS23573</name>
</gene>
<evidence type="ECO:0000313" key="3">
    <source>
        <dbReference type="Proteomes" id="UP000838756"/>
    </source>
</evidence>
<organism evidence="2 3">
    <name type="scientific">Pararge aegeria aegeria</name>
    <dbReference type="NCBI Taxonomy" id="348720"/>
    <lineage>
        <taxon>Eukaryota</taxon>
        <taxon>Metazoa</taxon>
        <taxon>Ecdysozoa</taxon>
        <taxon>Arthropoda</taxon>
        <taxon>Hexapoda</taxon>
        <taxon>Insecta</taxon>
        <taxon>Pterygota</taxon>
        <taxon>Neoptera</taxon>
        <taxon>Endopterygota</taxon>
        <taxon>Lepidoptera</taxon>
        <taxon>Glossata</taxon>
        <taxon>Ditrysia</taxon>
        <taxon>Papilionoidea</taxon>
        <taxon>Nymphalidae</taxon>
        <taxon>Satyrinae</taxon>
        <taxon>Satyrini</taxon>
        <taxon>Parargina</taxon>
        <taxon>Pararge</taxon>
    </lineage>
</organism>
<accession>A0A8S4SEI7</accession>